<evidence type="ECO:0000313" key="2">
    <source>
        <dbReference type="EMBL" id="KAA0676736.1"/>
    </source>
</evidence>
<protein>
    <submittedName>
        <fullName evidence="2">Uncharacterized protein</fullName>
    </submittedName>
</protein>
<evidence type="ECO:0000313" key="3">
    <source>
        <dbReference type="Proteomes" id="UP000476837"/>
    </source>
</evidence>
<dbReference type="RefSeq" id="WP_149168183.1">
    <property type="nucleotide sequence ID" value="NZ_QOKV01000041.1"/>
</dbReference>
<dbReference type="AlphaFoldDB" id="A0A6L3ARG4"/>
<organism evidence="2 3">
    <name type="scientific">Azospirillum brasilense</name>
    <dbReference type="NCBI Taxonomy" id="192"/>
    <lineage>
        <taxon>Bacteria</taxon>
        <taxon>Pseudomonadati</taxon>
        <taxon>Pseudomonadota</taxon>
        <taxon>Alphaproteobacteria</taxon>
        <taxon>Rhodospirillales</taxon>
        <taxon>Azospirillaceae</taxon>
        <taxon>Azospirillum</taxon>
    </lineage>
</organism>
<name>A0A6L3ARG4_AZOBR</name>
<comment type="caution">
    <text evidence="2">The sequence shown here is derived from an EMBL/GenBank/DDBJ whole genome shotgun (WGS) entry which is preliminary data.</text>
</comment>
<sequence>MKRDLKGYRLPPKRRQLRRPGTGWQEFFEAPCIDFPDRSQPPLPPAVTLDDLLANMPPTPKRLPRSPEPTGDLVARARWWAEVQAAEDPEGARAEDTLYAALADEIERLRAELARGSV</sequence>
<gene>
    <name evidence="2" type="ORF">DS837_30365</name>
</gene>
<reference evidence="2 3" key="1">
    <citation type="submission" date="2018-07" db="EMBL/GenBank/DDBJ databases">
        <title>Genome sequence of Roseomonas fauriae ATCC 49958.</title>
        <authorList>
            <person name="Sant'Anna F.H."/>
            <person name="Baldani J.I."/>
            <person name="Zilli J.E."/>
            <person name="Reis V.M."/>
            <person name="Hartmann A."/>
            <person name="Cruz L."/>
            <person name="de Souza E.M."/>
            <person name="de Oliveira Pedrosa F."/>
            <person name="Passaglia L.M.P."/>
        </authorList>
    </citation>
    <scope>NUCLEOTIDE SEQUENCE [LARGE SCALE GENOMIC DNA]</scope>
    <source>
        <strain evidence="2 3">ATCC 49958</strain>
    </source>
</reference>
<proteinExistence type="predicted"/>
<dbReference type="Proteomes" id="UP000476837">
    <property type="component" value="Unassembled WGS sequence"/>
</dbReference>
<feature type="region of interest" description="Disordered" evidence="1">
    <location>
        <begin position="1"/>
        <end position="21"/>
    </location>
</feature>
<evidence type="ECO:0000256" key="1">
    <source>
        <dbReference type="SAM" id="MobiDB-lite"/>
    </source>
</evidence>
<dbReference type="EMBL" id="QOKV01000041">
    <property type="protein sequence ID" value="KAA0676736.1"/>
    <property type="molecule type" value="Genomic_DNA"/>
</dbReference>
<accession>A0A6L3ARG4</accession>